<organism evidence="10 11">
    <name type="scientific">Corynebacterium singulare</name>
    <dbReference type="NCBI Taxonomy" id="161899"/>
    <lineage>
        <taxon>Bacteria</taxon>
        <taxon>Bacillati</taxon>
        <taxon>Actinomycetota</taxon>
        <taxon>Actinomycetes</taxon>
        <taxon>Mycobacteriales</taxon>
        <taxon>Corynebacteriaceae</taxon>
        <taxon>Corynebacterium</taxon>
    </lineage>
</organism>
<dbReference type="Pfam" id="PF02687">
    <property type="entry name" value="FtsX"/>
    <property type="match status" value="2"/>
</dbReference>
<feature type="transmembrane region" description="Helical" evidence="7">
    <location>
        <begin position="812"/>
        <end position="832"/>
    </location>
</feature>
<feature type="transmembrane region" description="Helical" evidence="7">
    <location>
        <begin position="485"/>
        <end position="506"/>
    </location>
</feature>
<dbReference type="KEGG" id="csx:CSING_10990"/>
<dbReference type="Proteomes" id="UP000031890">
    <property type="component" value="Chromosome"/>
</dbReference>
<feature type="domain" description="ABC3 transporter permease C-terminal" evidence="8">
    <location>
        <begin position="262"/>
        <end position="380"/>
    </location>
</feature>
<evidence type="ECO:0000256" key="7">
    <source>
        <dbReference type="SAM" id="Phobius"/>
    </source>
</evidence>
<keyword evidence="4 7" id="KW-1133">Transmembrane helix</keyword>
<feature type="transmembrane region" description="Helical" evidence="7">
    <location>
        <begin position="258"/>
        <end position="284"/>
    </location>
</feature>
<evidence type="ECO:0000256" key="5">
    <source>
        <dbReference type="ARBA" id="ARBA00023136"/>
    </source>
</evidence>
<evidence type="ECO:0000259" key="8">
    <source>
        <dbReference type="Pfam" id="PF02687"/>
    </source>
</evidence>
<feature type="transmembrane region" description="Helical" evidence="7">
    <location>
        <begin position="20"/>
        <end position="42"/>
    </location>
</feature>
<evidence type="ECO:0000313" key="10">
    <source>
        <dbReference type="EMBL" id="AJI79702.1"/>
    </source>
</evidence>
<feature type="transmembrane region" description="Helical" evidence="7">
    <location>
        <begin position="777"/>
        <end position="800"/>
    </location>
</feature>
<feature type="domain" description="MacB-like periplasmic core" evidence="9">
    <location>
        <begin position="23"/>
        <end position="228"/>
    </location>
</feature>
<keyword evidence="2" id="KW-1003">Cell membrane</keyword>
<dbReference type="PANTHER" id="PTHR30572:SF4">
    <property type="entry name" value="ABC TRANSPORTER PERMEASE YTRF"/>
    <property type="match status" value="1"/>
</dbReference>
<dbReference type="GO" id="GO:0022857">
    <property type="term" value="F:transmembrane transporter activity"/>
    <property type="evidence" value="ECO:0007669"/>
    <property type="project" value="TreeGrafter"/>
</dbReference>
<feature type="domain" description="MacB-like periplasmic core" evidence="9">
    <location>
        <begin position="484"/>
        <end position="691"/>
    </location>
</feature>
<evidence type="ECO:0000313" key="11">
    <source>
        <dbReference type="Proteomes" id="UP000031890"/>
    </source>
</evidence>
<sequence length="848" mass="88097">MATKNSMRTVSVRNILAHKLRLALTLLAVVLGTAFISGSFMFTNALSNTFDSAVDTAFTGVDAAVSQKEGGPVLDSKMREDIAHDPEVRAVNVQSSQTVVVANKDAEAFQTGGGTSSVQPYYSADQSVGEPAELVDGSEPHGTGEVVINDSAAEKFGITIGDTILVVHPDQRDEVKVVGVVKPAVDQGASLTLHMDHEGFTERYGDSSQLKVAAAEGVSAEELVDHLNETFDVDAEAGEELAKEISDQISSALKFVNYFLIAFGLIALLVGTFIIANTFSMIVAQRTKEFALLRALGASRGQITRSVVTEAIIVGIVGSAVGVVAGVGLVAAIKAVFTAQGMPMGGGLGLSLSAVIVPLILGTVVTVISAWAPARRAGAVEPVEAMRTTESAAGSSLLVRTVLGALLLVAGIAFAVLGVLIDAKTGLRAALVGLGSLNLIVGFFLAGPAISLPIVPSIGRVVGAPFGAVGKLAATNSARNPRRTAATAFALMLGVALVTAIGMLGATMKASVSDVIDEDVRADFLLTGPTTGNFPTPNETVDRARDTEGAGQVVALSSAPIMVDGQASMNYGPQVAFSQVIGSNADDILNLTVAEGSLKLGDESGFIADTDLAAEQGWQVGQSYELTGMDPNRTAQVTLIGTYEPFQMLPRLAVSESAATEVINPEGLDTMMVAVNAAEGFDKEKLRSNLEESVKDLVVVQVRTGEEYAGEAAGMIDQMLTILYALLALAVIIAILGIVNTLTLGVIERRQEIGMLRAVGTQRRQIRTMITVESVQIALFGAIMGMLLGLGLGWAFISVLADDGLDSATVPWPMLIIMLVGSAFVGVLAAIWPAQRAAKTPPLDAIAD</sequence>
<evidence type="ECO:0000256" key="6">
    <source>
        <dbReference type="ARBA" id="ARBA00038076"/>
    </source>
</evidence>
<comment type="similarity">
    <text evidence="6">Belongs to the ABC-4 integral membrane protein family.</text>
</comment>
<dbReference type="EMBL" id="CP010827">
    <property type="protein sequence ID" value="AJI79702.1"/>
    <property type="molecule type" value="Genomic_DNA"/>
</dbReference>
<evidence type="ECO:0000259" key="9">
    <source>
        <dbReference type="Pfam" id="PF12704"/>
    </source>
</evidence>
<reference evidence="10 11" key="1">
    <citation type="journal article" date="2015" name="Genome Announc.">
        <title>Complete Genome Sequence and Annotation of Corynebacterium singulare DSM 44357, Isolated from a Human Semen Specimen.</title>
        <authorList>
            <person name="Merten M."/>
            <person name="Brinkrolf K."/>
            <person name="Albersmeier A."/>
            <person name="Kutter Y."/>
            <person name="Ruckert C."/>
            <person name="Tauch A."/>
        </authorList>
    </citation>
    <scope>NUCLEOTIDE SEQUENCE [LARGE SCALE GENOMIC DNA]</scope>
    <source>
        <strain evidence="10">IBS B52218</strain>
    </source>
</reference>
<keyword evidence="5 7" id="KW-0472">Membrane</keyword>
<dbReference type="InterPro" id="IPR050250">
    <property type="entry name" value="Macrolide_Exporter_MacB"/>
</dbReference>
<dbReference type="PANTHER" id="PTHR30572">
    <property type="entry name" value="MEMBRANE COMPONENT OF TRANSPORTER-RELATED"/>
    <property type="match status" value="1"/>
</dbReference>
<evidence type="ECO:0000256" key="2">
    <source>
        <dbReference type="ARBA" id="ARBA00022475"/>
    </source>
</evidence>
<feature type="transmembrane region" description="Helical" evidence="7">
    <location>
        <begin position="397"/>
        <end position="421"/>
    </location>
</feature>
<protein>
    <submittedName>
        <fullName evidence="10">Putative ABC-type transport system involved in lysophospholipase L1 biosynthesis, permease component</fullName>
    </submittedName>
</protein>
<evidence type="ECO:0000256" key="4">
    <source>
        <dbReference type="ARBA" id="ARBA00022989"/>
    </source>
</evidence>
<dbReference type="InterPro" id="IPR003838">
    <property type="entry name" value="ABC3_permease_C"/>
</dbReference>
<feature type="transmembrane region" description="Helical" evidence="7">
    <location>
        <begin position="722"/>
        <end position="747"/>
    </location>
</feature>
<dbReference type="OrthoDB" id="9780560at2"/>
<dbReference type="HOGENOM" id="CLU_012341_1_0_11"/>
<evidence type="ECO:0000256" key="3">
    <source>
        <dbReference type="ARBA" id="ARBA00022692"/>
    </source>
</evidence>
<keyword evidence="3 7" id="KW-0812">Transmembrane</keyword>
<dbReference type="GO" id="GO:0005886">
    <property type="term" value="C:plasma membrane"/>
    <property type="evidence" value="ECO:0007669"/>
    <property type="project" value="UniProtKB-SubCell"/>
</dbReference>
<proteinExistence type="inferred from homology"/>
<dbReference type="RefSeq" id="WP_042532155.1">
    <property type="nucleotide sequence ID" value="NZ_CP010827.1"/>
</dbReference>
<accession>A0A0B6ET77</accession>
<name>A0A0B6ET77_9CORY</name>
<dbReference type="STRING" id="161899.CSING_10990"/>
<evidence type="ECO:0000256" key="1">
    <source>
        <dbReference type="ARBA" id="ARBA00004651"/>
    </source>
</evidence>
<feature type="transmembrane region" description="Helical" evidence="7">
    <location>
        <begin position="427"/>
        <end position="450"/>
    </location>
</feature>
<comment type="subcellular location">
    <subcellularLocation>
        <location evidence="1">Cell membrane</location>
        <topology evidence="1">Multi-pass membrane protein</topology>
    </subcellularLocation>
</comment>
<feature type="transmembrane region" description="Helical" evidence="7">
    <location>
        <begin position="311"/>
        <end position="337"/>
    </location>
</feature>
<dbReference type="InterPro" id="IPR025857">
    <property type="entry name" value="MacB_PCD"/>
</dbReference>
<gene>
    <name evidence="10" type="ORF">CSING_10990</name>
</gene>
<dbReference type="AlphaFoldDB" id="A0A0B6ET77"/>
<feature type="transmembrane region" description="Helical" evidence="7">
    <location>
        <begin position="349"/>
        <end position="372"/>
    </location>
</feature>
<feature type="domain" description="ABC3 transporter permease C-terminal" evidence="8">
    <location>
        <begin position="725"/>
        <end position="842"/>
    </location>
</feature>
<dbReference type="Pfam" id="PF12704">
    <property type="entry name" value="MacB_PCD"/>
    <property type="match status" value="2"/>
</dbReference>